<dbReference type="Gene3D" id="2.130.10.10">
    <property type="entry name" value="YVTN repeat-like/Quinoprotein amine dehydrogenase"/>
    <property type="match status" value="1"/>
</dbReference>
<dbReference type="PANTHER" id="PTHR10644">
    <property type="entry name" value="DNA REPAIR/RNA PROCESSING CPSF FAMILY"/>
    <property type="match status" value="1"/>
</dbReference>
<dbReference type="Pfam" id="PF03178">
    <property type="entry name" value="CPSF_A"/>
    <property type="match status" value="1"/>
</dbReference>
<name>A0A4P9X8C4_9FUNG</name>
<sequence>MRKLDPPRKPGAFLPTLPRAHLEILMPLTYERVDTIVLEPYEQVLGLETVELMSRQVVAGKKRYVVVSTGSARGEDAAVRGRILMYEIIQVMPHPNYPHQNYRFKCVYTHEEKAPVTAIAGLAGYLVAATGQRIMIYSFEEGDELVGVGFQDISNYAVSLAALKRMVIVSDITKSVSLLAFQEYPPKLTLVSRDYHSLPVLSAEFLVREGQLGLLAFDADRNLHVLRYAPDGVSTDGGQRLVRGGEFHIDTDVHRVVRIQHATGAPAHLALALGADGAVAIVQTVDESLFRRCYALYARMVSVLPPVAGLNARGYRQIRMAQRPLQGVAETTISRPGGKMVLDGEFLRRYLFLPRKQQISLAAAIGSTVNRILLDLALLFDGCNYF</sequence>
<keyword evidence="3" id="KW-1185">Reference proteome</keyword>
<dbReference type="GO" id="GO:0003676">
    <property type="term" value="F:nucleic acid binding"/>
    <property type="evidence" value="ECO:0007669"/>
    <property type="project" value="InterPro"/>
</dbReference>
<dbReference type="AlphaFoldDB" id="A0A4P9X8C4"/>
<dbReference type="InterPro" id="IPR004871">
    <property type="entry name" value="RSE1/DDB1/CPSF1_C"/>
</dbReference>
<dbReference type="InterPro" id="IPR050358">
    <property type="entry name" value="RSE1/DDB1/CFT1"/>
</dbReference>
<gene>
    <name evidence="2" type="ORF">CXG81DRAFT_11862</name>
</gene>
<dbReference type="STRING" id="1555241.A0A4P9X8C4"/>
<dbReference type="InterPro" id="IPR015943">
    <property type="entry name" value="WD40/YVTN_repeat-like_dom_sf"/>
</dbReference>
<accession>A0A4P9X8C4</accession>
<dbReference type="Proteomes" id="UP000274922">
    <property type="component" value="Unassembled WGS sequence"/>
</dbReference>
<proteinExistence type="predicted"/>
<reference evidence="3" key="1">
    <citation type="journal article" date="2018" name="Nat. Microbiol.">
        <title>Leveraging single-cell genomics to expand the fungal tree of life.</title>
        <authorList>
            <person name="Ahrendt S.R."/>
            <person name="Quandt C.A."/>
            <person name="Ciobanu D."/>
            <person name="Clum A."/>
            <person name="Salamov A."/>
            <person name="Andreopoulos B."/>
            <person name="Cheng J.F."/>
            <person name="Woyke T."/>
            <person name="Pelin A."/>
            <person name="Henrissat B."/>
            <person name="Reynolds N.K."/>
            <person name="Benny G.L."/>
            <person name="Smith M.E."/>
            <person name="James T.Y."/>
            <person name="Grigoriev I.V."/>
        </authorList>
    </citation>
    <scope>NUCLEOTIDE SEQUENCE [LARGE SCALE GENOMIC DNA]</scope>
    <source>
        <strain evidence="3">ATCC 52028</strain>
    </source>
</reference>
<dbReference type="EMBL" id="ML014169">
    <property type="protein sequence ID" value="RKP01533.1"/>
    <property type="molecule type" value="Genomic_DNA"/>
</dbReference>
<evidence type="ECO:0000313" key="3">
    <source>
        <dbReference type="Proteomes" id="UP000274922"/>
    </source>
</evidence>
<feature type="domain" description="RSE1/DDB1/CPSF1 C-terminal" evidence="1">
    <location>
        <begin position="21"/>
        <end position="351"/>
    </location>
</feature>
<evidence type="ECO:0000259" key="1">
    <source>
        <dbReference type="Pfam" id="PF03178"/>
    </source>
</evidence>
<evidence type="ECO:0000313" key="2">
    <source>
        <dbReference type="EMBL" id="RKP01533.1"/>
    </source>
</evidence>
<dbReference type="GO" id="GO:0005634">
    <property type="term" value="C:nucleus"/>
    <property type="evidence" value="ECO:0007669"/>
    <property type="project" value="InterPro"/>
</dbReference>
<protein>
    <recommendedName>
        <fullName evidence="1">RSE1/DDB1/CPSF1 C-terminal domain-containing protein</fullName>
    </recommendedName>
</protein>
<dbReference type="OrthoDB" id="6109at2759"/>
<organism evidence="2 3">
    <name type="scientific">Caulochytrium protostelioides</name>
    <dbReference type="NCBI Taxonomy" id="1555241"/>
    <lineage>
        <taxon>Eukaryota</taxon>
        <taxon>Fungi</taxon>
        <taxon>Fungi incertae sedis</taxon>
        <taxon>Chytridiomycota</taxon>
        <taxon>Chytridiomycota incertae sedis</taxon>
        <taxon>Chytridiomycetes</taxon>
        <taxon>Caulochytriales</taxon>
        <taxon>Caulochytriaceae</taxon>
        <taxon>Caulochytrium</taxon>
    </lineage>
</organism>